<dbReference type="PANTHER" id="PTHR16450">
    <property type="entry name" value="RING FINGER PROTEIN 186"/>
    <property type="match status" value="1"/>
</dbReference>
<name>A0AAV5WIR4_9BILA</name>
<protein>
    <recommendedName>
        <fullName evidence="5">RING-type domain-containing protein</fullName>
    </recommendedName>
</protein>
<organism evidence="6 7">
    <name type="scientific">Pristionchus fissidentatus</name>
    <dbReference type="NCBI Taxonomy" id="1538716"/>
    <lineage>
        <taxon>Eukaryota</taxon>
        <taxon>Metazoa</taxon>
        <taxon>Ecdysozoa</taxon>
        <taxon>Nematoda</taxon>
        <taxon>Chromadorea</taxon>
        <taxon>Rhabditida</taxon>
        <taxon>Rhabditina</taxon>
        <taxon>Diplogasteromorpha</taxon>
        <taxon>Diplogasteroidea</taxon>
        <taxon>Neodiplogasteridae</taxon>
        <taxon>Pristionchus</taxon>
    </lineage>
</organism>
<evidence type="ECO:0000313" key="7">
    <source>
        <dbReference type="Proteomes" id="UP001432322"/>
    </source>
</evidence>
<keyword evidence="1 3" id="KW-0863">Zinc-finger</keyword>
<dbReference type="SUPFAM" id="SSF57850">
    <property type="entry name" value="RING/U-box"/>
    <property type="match status" value="1"/>
</dbReference>
<feature type="compositionally biased region" description="Basic and acidic residues" evidence="4">
    <location>
        <begin position="63"/>
        <end position="72"/>
    </location>
</feature>
<feature type="non-terminal residue" evidence="6">
    <location>
        <position position="1"/>
    </location>
</feature>
<dbReference type="InterPro" id="IPR001841">
    <property type="entry name" value="Znf_RING"/>
</dbReference>
<evidence type="ECO:0000256" key="3">
    <source>
        <dbReference type="PROSITE-ProRule" id="PRU00175"/>
    </source>
</evidence>
<reference evidence="6" key="1">
    <citation type="submission" date="2023-10" db="EMBL/GenBank/DDBJ databases">
        <title>Genome assembly of Pristionchus species.</title>
        <authorList>
            <person name="Yoshida K."/>
            <person name="Sommer R.J."/>
        </authorList>
    </citation>
    <scope>NUCLEOTIDE SEQUENCE</scope>
    <source>
        <strain evidence="6">RS5133</strain>
    </source>
</reference>
<proteinExistence type="predicted"/>
<dbReference type="InterPro" id="IPR013083">
    <property type="entry name" value="Znf_RING/FYVE/PHD"/>
</dbReference>
<feature type="region of interest" description="Disordered" evidence="4">
    <location>
        <begin position="63"/>
        <end position="92"/>
    </location>
</feature>
<evidence type="ECO:0000256" key="4">
    <source>
        <dbReference type="SAM" id="MobiDB-lite"/>
    </source>
</evidence>
<feature type="non-terminal residue" evidence="6">
    <location>
        <position position="144"/>
    </location>
</feature>
<dbReference type="EMBL" id="BTSY01000006">
    <property type="protein sequence ID" value="GMT31837.1"/>
    <property type="molecule type" value="Genomic_DNA"/>
</dbReference>
<dbReference type="Gene3D" id="3.30.40.10">
    <property type="entry name" value="Zinc/RING finger domain, C3HC4 (zinc finger)"/>
    <property type="match status" value="1"/>
</dbReference>
<feature type="domain" description="RING-type" evidence="5">
    <location>
        <begin position="98"/>
        <end position="139"/>
    </location>
</feature>
<dbReference type="PROSITE" id="PS50089">
    <property type="entry name" value="ZF_RING_2"/>
    <property type="match status" value="1"/>
</dbReference>
<accession>A0AAV5WIR4</accession>
<dbReference type="PANTHER" id="PTHR16450:SF1">
    <property type="entry name" value="PROTEIN CBG12045"/>
    <property type="match status" value="1"/>
</dbReference>
<dbReference type="GO" id="GO:0008270">
    <property type="term" value="F:zinc ion binding"/>
    <property type="evidence" value="ECO:0007669"/>
    <property type="project" value="UniProtKB-KW"/>
</dbReference>
<keyword evidence="1 3" id="KW-0479">Metal-binding</keyword>
<sequence>FTCPTQMPVPEAPSHPRNTEPAGCSGPMPSQAQLISALNTLEAALTTGQIDYHRLKESIDNIEKRSRVIGENEKEEEDRDSELRKADENNTSSYSRACRVCYASNPCARVALSACGHTACLACAERLATRGKIVCPFCREITRF</sequence>
<evidence type="ECO:0000313" key="6">
    <source>
        <dbReference type="EMBL" id="GMT31837.1"/>
    </source>
</evidence>
<keyword evidence="2" id="KW-0862">Zinc</keyword>
<keyword evidence="7" id="KW-1185">Reference proteome</keyword>
<comment type="caution">
    <text evidence="6">The sequence shown here is derived from an EMBL/GenBank/DDBJ whole genome shotgun (WGS) entry which is preliminary data.</text>
</comment>
<feature type="region of interest" description="Disordered" evidence="4">
    <location>
        <begin position="1"/>
        <end position="29"/>
    </location>
</feature>
<evidence type="ECO:0000256" key="1">
    <source>
        <dbReference type="ARBA" id="ARBA00022771"/>
    </source>
</evidence>
<dbReference type="Proteomes" id="UP001432322">
    <property type="component" value="Unassembled WGS sequence"/>
</dbReference>
<gene>
    <name evidence="6" type="ORF">PFISCL1PPCAC_23134</name>
</gene>
<dbReference type="AlphaFoldDB" id="A0AAV5WIR4"/>
<evidence type="ECO:0000256" key="2">
    <source>
        <dbReference type="ARBA" id="ARBA00022833"/>
    </source>
</evidence>
<evidence type="ECO:0000259" key="5">
    <source>
        <dbReference type="PROSITE" id="PS50089"/>
    </source>
</evidence>